<dbReference type="Gene3D" id="3.90.550.10">
    <property type="entry name" value="Spore Coat Polysaccharide Biosynthesis Protein SpsA, Chain A"/>
    <property type="match status" value="1"/>
</dbReference>
<dbReference type="PANTHER" id="PTHR22916">
    <property type="entry name" value="GLYCOSYLTRANSFERASE"/>
    <property type="match status" value="1"/>
</dbReference>
<evidence type="ECO:0000313" key="4">
    <source>
        <dbReference type="EMBL" id="VYT36603.1"/>
    </source>
</evidence>
<dbReference type="InterPro" id="IPR029044">
    <property type="entry name" value="Nucleotide-diphossugar_trans"/>
</dbReference>
<dbReference type="EMBL" id="CACRTF010000014">
    <property type="protein sequence ID" value="VYT36603.1"/>
    <property type="molecule type" value="Genomic_DNA"/>
</dbReference>
<gene>
    <name evidence="4" type="primary">epsH_4</name>
    <name evidence="4" type="ORF">CBLFYP116_03234</name>
</gene>
<keyword evidence="2 4" id="KW-0808">Transferase</keyword>
<dbReference type="InterPro" id="IPR001173">
    <property type="entry name" value="Glyco_trans_2-like"/>
</dbReference>
<proteinExistence type="predicted"/>
<dbReference type="GeneID" id="23116334"/>
<evidence type="ECO:0000259" key="3">
    <source>
        <dbReference type="Pfam" id="PF00535"/>
    </source>
</evidence>
<evidence type="ECO:0000256" key="2">
    <source>
        <dbReference type="ARBA" id="ARBA00022679"/>
    </source>
</evidence>
<dbReference type="GO" id="GO:0016757">
    <property type="term" value="F:glycosyltransferase activity"/>
    <property type="evidence" value="ECO:0007669"/>
    <property type="project" value="UniProtKB-KW"/>
</dbReference>
<dbReference type="PANTHER" id="PTHR22916:SF51">
    <property type="entry name" value="GLYCOSYLTRANSFERASE EPSH-RELATED"/>
    <property type="match status" value="1"/>
</dbReference>
<dbReference type="RefSeq" id="WP_002577832.1">
    <property type="nucleotide sequence ID" value="NZ_BAABZS010000001.1"/>
</dbReference>
<dbReference type="EC" id="2.4.-.-" evidence="4"/>
<protein>
    <submittedName>
        <fullName evidence="4">Glycosyltransferase EpsH</fullName>
        <ecNumber evidence="4">2.4.-.-</ecNumber>
    </submittedName>
</protein>
<evidence type="ECO:0000256" key="1">
    <source>
        <dbReference type="ARBA" id="ARBA00022676"/>
    </source>
</evidence>
<name>A0A6N2W3H8_9FIRM</name>
<feature type="domain" description="Glycosyltransferase 2-like" evidence="3">
    <location>
        <begin position="7"/>
        <end position="180"/>
    </location>
</feature>
<dbReference type="Gene3D" id="3.40.50.720">
    <property type="entry name" value="NAD(P)-binding Rossmann-like Domain"/>
    <property type="match status" value="1"/>
</dbReference>
<accession>A0A6N2W3H8</accession>
<sequence>MNKPLVSIIVPVYNVYKYIDQCLNSISKQLYKDIEVIIVDDGSTDGSTEVCDRYAYDDQRFRVIHQKNHGQVLARARGAKEARGEYIGFVDGDDWIDAGMYEYLMDIVLNCDVDLVTSGYIKEENDTCNIVEEPFIEKKYSSAEELEYIMTNFLFNENTQKRGMIKSQCTKIYRTNILKSIIDRIPAKMRIGEDCLLNFIYILNAKSIYVSKKAYYHYRMHGESTVHSKCEAYLSHINILFKELKGVFKESKNSEVLLRQLDKMIVSLTIVGLNQKMGLSGSIYIPWYMFDIKGLDGKRIVLYGAGAVGKDYYFQIQRQAGIKIVLWVDQKYQEMGMYNHRISDVSMISNTEFDNILVAVKYESLAKKIIDDLCENYSIPRNCIIWKQPKEIYVLDT</sequence>
<keyword evidence="1 4" id="KW-0328">Glycosyltransferase</keyword>
<dbReference type="CDD" id="cd00761">
    <property type="entry name" value="Glyco_tranf_GTA_type"/>
    <property type="match status" value="1"/>
</dbReference>
<dbReference type="SUPFAM" id="SSF53448">
    <property type="entry name" value="Nucleotide-diphospho-sugar transferases"/>
    <property type="match status" value="1"/>
</dbReference>
<dbReference type="AlphaFoldDB" id="A0A6N2W3H8"/>
<organism evidence="4">
    <name type="scientific">Enterocloster bolteae</name>
    <dbReference type="NCBI Taxonomy" id="208479"/>
    <lineage>
        <taxon>Bacteria</taxon>
        <taxon>Bacillati</taxon>
        <taxon>Bacillota</taxon>
        <taxon>Clostridia</taxon>
        <taxon>Lachnospirales</taxon>
        <taxon>Lachnospiraceae</taxon>
        <taxon>Enterocloster</taxon>
    </lineage>
</organism>
<dbReference type="Pfam" id="PF00535">
    <property type="entry name" value="Glycos_transf_2"/>
    <property type="match status" value="1"/>
</dbReference>
<reference evidence="4" key="1">
    <citation type="submission" date="2019-11" db="EMBL/GenBank/DDBJ databases">
        <authorList>
            <person name="Feng L."/>
        </authorList>
    </citation>
    <scope>NUCLEOTIDE SEQUENCE</scope>
    <source>
        <strain evidence="4">CbolteaeLFYP116</strain>
    </source>
</reference>